<reference evidence="1 2" key="2">
    <citation type="journal article" date="2022" name="Mol. Ecol. Resour.">
        <title>The genomes of chicory, endive, great burdock and yacon provide insights into Asteraceae paleo-polyploidization history and plant inulin production.</title>
        <authorList>
            <person name="Fan W."/>
            <person name="Wang S."/>
            <person name="Wang H."/>
            <person name="Wang A."/>
            <person name="Jiang F."/>
            <person name="Liu H."/>
            <person name="Zhao H."/>
            <person name="Xu D."/>
            <person name="Zhang Y."/>
        </authorList>
    </citation>
    <scope>NUCLEOTIDE SEQUENCE [LARGE SCALE GENOMIC DNA]</scope>
    <source>
        <strain evidence="2">cv. Punajuju</strain>
        <tissue evidence="1">Leaves</tissue>
    </source>
</reference>
<name>A0ACB8YTI4_CICIN</name>
<gene>
    <name evidence="1" type="ORF">L2E82_46260</name>
</gene>
<evidence type="ECO:0000313" key="2">
    <source>
        <dbReference type="Proteomes" id="UP001055811"/>
    </source>
</evidence>
<accession>A0ACB8YTI4</accession>
<reference evidence="2" key="1">
    <citation type="journal article" date="2022" name="Mol. Ecol. Resour.">
        <title>The genomes of chicory, endive, great burdock and yacon provide insights into Asteraceae palaeo-polyploidization history and plant inulin production.</title>
        <authorList>
            <person name="Fan W."/>
            <person name="Wang S."/>
            <person name="Wang H."/>
            <person name="Wang A."/>
            <person name="Jiang F."/>
            <person name="Liu H."/>
            <person name="Zhao H."/>
            <person name="Xu D."/>
            <person name="Zhang Y."/>
        </authorList>
    </citation>
    <scope>NUCLEOTIDE SEQUENCE [LARGE SCALE GENOMIC DNA]</scope>
    <source>
        <strain evidence="2">cv. Punajuju</strain>
    </source>
</reference>
<protein>
    <submittedName>
        <fullName evidence="1">Uncharacterized protein</fullName>
    </submittedName>
</protein>
<comment type="caution">
    <text evidence="1">The sequence shown here is derived from an EMBL/GenBank/DDBJ whole genome shotgun (WGS) entry which is preliminary data.</text>
</comment>
<proteinExistence type="predicted"/>
<evidence type="ECO:0000313" key="1">
    <source>
        <dbReference type="EMBL" id="KAI3688587.1"/>
    </source>
</evidence>
<dbReference type="Proteomes" id="UP001055811">
    <property type="component" value="Linkage Group LG09"/>
</dbReference>
<organism evidence="1 2">
    <name type="scientific">Cichorium intybus</name>
    <name type="common">Chicory</name>
    <dbReference type="NCBI Taxonomy" id="13427"/>
    <lineage>
        <taxon>Eukaryota</taxon>
        <taxon>Viridiplantae</taxon>
        <taxon>Streptophyta</taxon>
        <taxon>Embryophyta</taxon>
        <taxon>Tracheophyta</taxon>
        <taxon>Spermatophyta</taxon>
        <taxon>Magnoliopsida</taxon>
        <taxon>eudicotyledons</taxon>
        <taxon>Gunneridae</taxon>
        <taxon>Pentapetalae</taxon>
        <taxon>asterids</taxon>
        <taxon>campanulids</taxon>
        <taxon>Asterales</taxon>
        <taxon>Asteraceae</taxon>
        <taxon>Cichorioideae</taxon>
        <taxon>Cichorieae</taxon>
        <taxon>Cichoriinae</taxon>
        <taxon>Cichorium</taxon>
    </lineage>
</organism>
<dbReference type="EMBL" id="CM042017">
    <property type="protein sequence ID" value="KAI3688587.1"/>
    <property type="molecule type" value="Genomic_DNA"/>
</dbReference>
<keyword evidence="2" id="KW-1185">Reference proteome</keyword>
<sequence>MGKTELLTRSTIVSNRTTLITASSSVFFVFFLKLASCITGEAVLTFEVDDSGGDVIWRSTGTPWQRILSDLHTLCYKDLILPINWPPEIITKDATIFAITLISPWTRQILTYLLISSGSSAATRVDDWKSNWGADKFPQLATTSVGLGFVAFVAFAFSSLISGLD</sequence>